<organism evidence="2 3">
    <name type="scientific">Salix purpurea</name>
    <name type="common">Purple osier willow</name>
    <dbReference type="NCBI Taxonomy" id="77065"/>
    <lineage>
        <taxon>Eukaryota</taxon>
        <taxon>Viridiplantae</taxon>
        <taxon>Streptophyta</taxon>
        <taxon>Embryophyta</taxon>
        <taxon>Tracheophyta</taxon>
        <taxon>Spermatophyta</taxon>
        <taxon>Magnoliopsida</taxon>
        <taxon>eudicotyledons</taxon>
        <taxon>Gunneridae</taxon>
        <taxon>Pentapetalae</taxon>
        <taxon>rosids</taxon>
        <taxon>fabids</taxon>
        <taxon>Malpighiales</taxon>
        <taxon>Salicaceae</taxon>
        <taxon>Saliceae</taxon>
        <taxon>Salix</taxon>
    </lineage>
</organism>
<keyword evidence="1" id="KW-0732">Signal</keyword>
<proteinExistence type="predicted"/>
<dbReference type="EMBL" id="JAPFFK010000012">
    <property type="protein sequence ID" value="KAJ6732111.1"/>
    <property type="molecule type" value="Genomic_DNA"/>
</dbReference>
<feature type="signal peptide" evidence="1">
    <location>
        <begin position="1"/>
        <end position="15"/>
    </location>
</feature>
<reference evidence="2" key="1">
    <citation type="submission" date="2022-11" db="EMBL/GenBank/DDBJ databases">
        <authorList>
            <person name="Hyden B.L."/>
            <person name="Feng K."/>
            <person name="Yates T."/>
            <person name="Jawdy S."/>
            <person name="Smart L.B."/>
            <person name="Muchero W."/>
        </authorList>
    </citation>
    <scope>NUCLEOTIDE SEQUENCE</scope>
    <source>
        <tissue evidence="2">Shoot tip</tissue>
    </source>
</reference>
<gene>
    <name evidence="2" type="ORF">OIU79_003266</name>
</gene>
<dbReference type="AlphaFoldDB" id="A0A9Q0ULE0"/>
<comment type="caution">
    <text evidence="2">The sequence shown here is derived from an EMBL/GenBank/DDBJ whole genome shotgun (WGS) entry which is preliminary data.</text>
</comment>
<evidence type="ECO:0000313" key="2">
    <source>
        <dbReference type="EMBL" id="KAJ6732111.1"/>
    </source>
</evidence>
<name>A0A9Q0ULE0_SALPP</name>
<dbReference type="Proteomes" id="UP001151532">
    <property type="component" value="Chromosome 18"/>
</dbReference>
<protein>
    <submittedName>
        <fullName evidence="2">Uncharacterized protein</fullName>
    </submittedName>
</protein>
<reference evidence="2" key="2">
    <citation type="journal article" date="2023" name="Int. J. Mol. Sci.">
        <title>De Novo Assembly and Annotation of 11 Diverse Shrub Willow (Salix) Genomes Reveals Novel Gene Organization in Sex-Linked Regions.</title>
        <authorList>
            <person name="Hyden B."/>
            <person name="Feng K."/>
            <person name="Yates T.B."/>
            <person name="Jawdy S."/>
            <person name="Cereghino C."/>
            <person name="Smart L.B."/>
            <person name="Muchero W."/>
        </authorList>
    </citation>
    <scope>NUCLEOTIDE SEQUENCE</scope>
    <source>
        <tissue evidence="2">Shoot tip</tissue>
    </source>
</reference>
<sequence length="86" mass="9731">MSLSVSLPLISVASITEVVILCSGGLISPSDNLRWNFNFSLTMPSILPFLVRAKEWSREDKIEIKGLQIWEDAIKGAIDWLRKEEK</sequence>
<evidence type="ECO:0000313" key="3">
    <source>
        <dbReference type="Proteomes" id="UP001151532"/>
    </source>
</evidence>
<feature type="chain" id="PRO_5040252256" evidence="1">
    <location>
        <begin position="16"/>
        <end position="86"/>
    </location>
</feature>
<keyword evidence="3" id="KW-1185">Reference proteome</keyword>
<evidence type="ECO:0000256" key="1">
    <source>
        <dbReference type="SAM" id="SignalP"/>
    </source>
</evidence>
<accession>A0A9Q0ULE0</accession>